<dbReference type="EMBL" id="AP003252">
    <property type="protein sequence ID" value="BAD81838.1"/>
    <property type="molecule type" value="Genomic_DNA"/>
</dbReference>
<dbReference type="Proteomes" id="UP000817658">
    <property type="component" value="Chromosome 1"/>
</dbReference>
<reference evidence="3" key="3">
    <citation type="journal article" date="2008" name="Nucleic Acids Res.">
        <title>The rice annotation project database (RAP-DB): 2008 update.</title>
        <authorList>
            <consortium name="The rice annotation project (RAP)"/>
        </authorList>
    </citation>
    <scope>GENOME REANNOTATION</scope>
    <source>
        <strain evidence="3">cv. Nipponbare</strain>
    </source>
</reference>
<protein>
    <submittedName>
        <fullName evidence="1">Uncharacterized protein</fullName>
    </submittedName>
</protein>
<gene>
    <name evidence="1" type="ORF">B1088C09.30</name>
    <name evidence="2" type="ORF">P0446G04.3</name>
</gene>
<sequence length="152" mass="17619">MAYQTKTVNSSWKWIEFNCPPTQTVDGHTIAGRPYRPRRIRLPLDRIYLLGPAKNDGARLRSIQHARPIRTGGNRQITPSKRARYSSLVKDFRRAQPRTRATRIRPRSLGEAGRRVALLRRGLKLSAQYILSSSSFIFYRSVDPEQSRSRRE</sequence>
<organism evidence="1">
    <name type="scientific">Oryza sativa subsp. japonica</name>
    <name type="common">Rice</name>
    <dbReference type="NCBI Taxonomy" id="39947"/>
    <lineage>
        <taxon>Eukaryota</taxon>
        <taxon>Viridiplantae</taxon>
        <taxon>Streptophyta</taxon>
        <taxon>Embryophyta</taxon>
        <taxon>Tracheophyta</taxon>
        <taxon>Spermatophyta</taxon>
        <taxon>Magnoliopsida</taxon>
        <taxon>Liliopsida</taxon>
        <taxon>Poales</taxon>
        <taxon>Poaceae</taxon>
        <taxon>BOP clade</taxon>
        <taxon>Oryzoideae</taxon>
        <taxon>Oryzeae</taxon>
        <taxon>Oryzinae</taxon>
        <taxon>Oryza</taxon>
        <taxon>Oryza sativa</taxon>
    </lineage>
</organism>
<proteinExistence type="predicted"/>
<reference evidence="3" key="2">
    <citation type="journal article" date="2005" name="Nature">
        <title>The map-based sequence of the rice genome.</title>
        <authorList>
            <consortium name="International rice genome sequencing project (IRGSP)"/>
            <person name="Matsumoto T."/>
            <person name="Wu J."/>
            <person name="Kanamori H."/>
            <person name="Katayose Y."/>
            <person name="Fujisawa M."/>
            <person name="Namiki N."/>
            <person name="Mizuno H."/>
            <person name="Yamamoto K."/>
            <person name="Antonio B.A."/>
            <person name="Baba T."/>
            <person name="Sakata K."/>
            <person name="Nagamura Y."/>
            <person name="Aoki H."/>
            <person name="Arikawa K."/>
            <person name="Arita K."/>
            <person name="Bito T."/>
            <person name="Chiden Y."/>
            <person name="Fujitsuka N."/>
            <person name="Fukunaka R."/>
            <person name="Hamada M."/>
            <person name="Harada C."/>
            <person name="Hayashi A."/>
            <person name="Hijishita S."/>
            <person name="Honda M."/>
            <person name="Hosokawa S."/>
            <person name="Ichikawa Y."/>
            <person name="Idonuma A."/>
            <person name="Iijima M."/>
            <person name="Ikeda M."/>
            <person name="Ikeno M."/>
            <person name="Ito K."/>
            <person name="Ito S."/>
            <person name="Ito T."/>
            <person name="Ito Y."/>
            <person name="Ito Y."/>
            <person name="Iwabuchi A."/>
            <person name="Kamiya K."/>
            <person name="Karasawa W."/>
            <person name="Kurita K."/>
            <person name="Katagiri S."/>
            <person name="Kikuta A."/>
            <person name="Kobayashi H."/>
            <person name="Kobayashi N."/>
            <person name="Machita K."/>
            <person name="Maehara T."/>
            <person name="Masukawa M."/>
            <person name="Mizubayashi T."/>
            <person name="Mukai Y."/>
            <person name="Nagasaki H."/>
            <person name="Nagata Y."/>
            <person name="Naito S."/>
            <person name="Nakashima M."/>
            <person name="Nakama Y."/>
            <person name="Nakamichi Y."/>
            <person name="Nakamura M."/>
            <person name="Meguro A."/>
            <person name="Negishi M."/>
            <person name="Ohta I."/>
            <person name="Ohta T."/>
            <person name="Okamoto M."/>
            <person name="Ono N."/>
            <person name="Saji S."/>
            <person name="Sakaguchi M."/>
            <person name="Sakai K."/>
            <person name="Shibata M."/>
            <person name="Shimokawa T."/>
            <person name="Song J."/>
            <person name="Takazaki Y."/>
            <person name="Terasawa K."/>
            <person name="Tsugane M."/>
            <person name="Tsuji K."/>
            <person name="Ueda S."/>
            <person name="Waki K."/>
            <person name="Yamagata H."/>
            <person name="Yamamoto M."/>
            <person name="Yamamoto S."/>
            <person name="Yamane H."/>
            <person name="Yoshiki S."/>
            <person name="Yoshihara R."/>
            <person name="Yukawa K."/>
            <person name="Zhong H."/>
            <person name="Yano M."/>
            <person name="Yuan Q."/>
            <person name="Ouyang S."/>
            <person name="Liu J."/>
            <person name="Jones K.M."/>
            <person name="Gansberger K."/>
            <person name="Moffat K."/>
            <person name="Hill J."/>
            <person name="Bera J."/>
            <person name="Fadrosh D."/>
            <person name="Jin S."/>
            <person name="Johri S."/>
            <person name="Kim M."/>
            <person name="Overton L."/>
            <person name="Reardon M."/>
            <person name="Tsitrin T."/>
            <person name="Vuong H."/>
            <person name="Weaver B."/>
            <person name="Ciecko A."/>
            <person name="Tallon L."/>
            <person name="Jackson J."/>
            <person name="Pai G."/>
            <person name="Aken S.V."/>
            <person name="Utterback T."/>
            <person name="Reidmuller S."/>
            <person name="Feldblyum T."/>
            <person name="Hsiao J."/>
            <person name="Zismann V."/>
            <person name="Iobst S."/>
            <person name="de Vazeille A.R."/>
            <person name="Buell C.R."/>
            <person name="Ying K."/>
            <person name="Li Y."/>
            <person name="Lu T."/>
            <person name="Huang Y."/>
            <person name="Zhao Q."/>
            <person name="Feng Q."/>
            <person name="Zhang L."/>
            <person name="Zhu J."/>
            <person name="Weng Q."/>
            <person name="Mu J."/>
            <person name="Lu Y."/>
            <person name="Fan D."/>
            <person name="Liu Y."/>
            <person name="Guan J."/>
            <person name="Zhang Y."/>
            <person name="Yu S."/>
            <person name="Liu X."/>
            <person name="Zhang Y."/>
            <person name="Hong G."/>
            <person name="Han B."/>
            <person name="Choisne N."/>
            <person name="Demange N."/>
            <person name="Orjeda G."/>
            <person name="Samain S."/>
            <person name="Cattolico L."/>
            <person name="Pelletier E."/>
            <person name="Couloux A."/>
            <person name="Segurens B."/>
            <person name="Wincker P."/>
            <person name="D'Hont A."/>
            <person name="Scarpelli C."/>
            <person name="Weissenbach J."/>
            <person name="Salanoubat M."/>
            <person name="Quetier F."/>
            <person name="Yu Y."/>
            <person name="Kim H.R."/>
            <person name="Rambo T."/>
            <person name="Currie J."/>
            <person name="Collura K."/>
            <person name="Luo M."/>
            <person name="Yang T."/>
            <person name="Ammiraju J.S.S."/>
            <person name="Engler F."/>
            <person name="Soderlund C."/>
            <person name="Wing R.A."/>
            <person name="Palmer L.E."/>
            <person name="de la Bastide M."/>
            <person name="Spiegel L."/>
            <person name="Nascimento L."/>
            <person name="Zutavern T."/>
            <person name="O'Shaughnessy A."/>
            <person name="Dike S."/>
            <person name="Dedhia N."/>
            <person name="Preston R."/>
            <person name="Balija V."/>
            <person name="McCombie W.R."/>
            <person name="Chow T."/>
            <person name="Chen H."/>
            <person name="Chung M."/>
            <person name="Chen C."/>
            <person name="Shaw J."/>
            <person name="Wu H."/>
            <person name="Hsiao K."/>
            <person name="Chao Y."/>
            <person name="Chu M."/>
            <person name="Cheng C."/>
            <person name="Hour A."/>
            <person name="Lee P."/>
            <person name="Lin S."/>
            <person name="Lin Y."/>
            <person name="Liou J."/>
            <person name="Liu S."/>
            <person name="Hsing Y."/>
            <person name="Raghuvanshi S."/>
            <person name="Mohanty A."/>
            <person name="Bharti A.K."/>
            <person name="Gaur A."/>
            <person name="Gupta V."/>
            <person name="Kumar D."/>
            <person name="Ravi V."/>
            <person name="Vij S."/>
            <person name="Kapur A."/>
            <person name="Khurana P."/>
            <person name="Khurana P."/>
            <person name="Khurana J.P."/>
            <person name="Tyagi A.K."/>
            <person name="Gaikwad K."/>
            <person name="Singh A."/>
            <person name="Dalal V."/>
            <person name="Srivastava S."/>
            <person name="Dixit A."/>
            <person name="Pal A.K."/>
            <person name="Ghazi I.A."/>
            <person name="Yadav M."/>
            <person name="Pandit A."/>
            <person name="Bhargava A."/>
            <person name="Sureshbabu K."/>
            <person name="Batra K."/>
            <person name="Sharma T.R."/>
            <person name="Mohapatra T."/>
            <person name="Singh N.K."/>
            <person name="Messing J."/>
            <person name="Nelson A.B."/>
            <person name="Fuks G."/>
            <person name="Kavchok S."/>
            <person name="Keizer G."/>
            <person name="Linton E."/>
            <person name="Llaca V."/>
            <person name="Song R."/>
            <person name="Tanyolac B."/>
            <person name="Young S."/>
            <person name="Ho-Il K."/>
            <person name="Hahn J.H."/>
            <person name="Sangsakoo G."/>
            <person name="Vanavichit A."/>
            <person name="de Mattos Luiz.A.T."/>
            <person name="Zimmer P.D."/>
            <person name="Malone G."/>
            <person name="Dellagostin O."/>
            <person name="de Oliveira A.C."/>
            <person name="Bevan M."/>
            <person name="Bancroft I."/>
            <person name="Minx P."/>
            <person name="Cordum H."/>
            <person name="Wilson R."/>
            <person name="Cheng Z."/>
            <person name="Jin W."/>
            <person name="Jiang J."/>
            <person name="Leong S.A."/>
            <person name="Iwama H."/>
            <person name="Gojobori T."/>
            <person name="Itoh T."/>
            <person name="Niimura Y."/>
            <person name="Fujii Y."/>
            <person name="Habara T."/>
            <person name="Sakai H."/>
            <person name="Sato Y."/>
            <person name="Wilson G."/>
            <person name="Kumar K."/>
            <person name="McCouch S."/>
            <person name="Juretic N."/>
            <person name="Hoen D."/>
            <person name="Wright S."/>
            <person name="Bruskiewich R."/>
            <person name="Bureau T."/>
            <person name="Miyao A."/>
            <person name="Hirochika H."/>
            <person name="Nishikawa T."/>
            <person name="Kadowaki K."/>
            <person name="Sugiura M."/>
            <person name="Burr B."/>
            <person name="Sasaki T."/>
        </authorList>
    </citation>
    <scope>NUCLEOTIDE SEQUENCE [LARGE SCALE GENOMIC DNA]</scope>
    <source>
        <strain evidence="3">cv. Nipponbare</strain>
    </source>
</reference>
<evidence type="ECO:0000313" key="2">
    <source>
        <dbReference type="EMBL" id="BAD81838.1"/>
    </source>
</evidence>
<accession>Q5QLS6</accession>
<dbReference type="Proteomes" id="UP000000763">
    <property type="component" value="Chromosome 1"/>
</dbReference>
<evidence type="ECO:0000313" key="3">
    <source>
        <dbReference type="Proteomes" id="UP000000763"/>
    </source>
</evidence>
<name>Q5QLS6_ORYSJ</name>
<reference evidence="1" key="1">
    <citation type="journal article" date="2002" name="Nature">
        <title>The genome sequence and structure of rice chromosome 1.</title>
        <authorList>
            <person name="Sasaki T."/>
            <person name="Matsumoto T."/>
            <person name="Yamamoto K."/>
            <person name="Sakata K."/>
            <person name="Baba T."/>
            <person name="Katayose Y."/>
            <person name="Wu J."/>
            <person name="Niimura Y."/>
            <person name="Cheng Z."/>
            <person name="Nagamura Y."/>
            <person name="Antonio B.A."/>
            <person name="Kanamori H."/>
            <person name="Hosokawa S."/>
            <person name="Masukawa M."/>
            <person name="Arikawa K."/>
            <person name="Chiden Y."/>
            <person name="Hayashi M."/>
            <person name="Okamoto M."/>
            <person name="Ando T."/>
            <person name="Aoki H."/>
            <person name="Arita K."/>
            <person name="Hamada M."/>
            <person name="Harada C."/>
            <person name="Hijishita S."/>
            <person name="Honda M."/>
            <person name="Ichikawa Y."/>
            <person name="Idonuma A."/>
            <person name="Iijima M."/>
            <person name="Ikeda M."/>
            <person name="Ikeno M."/>
            <person name="Itoh S."/>
            <person name="Itoh T."/>
            <person name="Itoh Y."/>
            <person name="Itoh Y."/>
            <person name="Iwabuchi A."/>
            <person name="Kamiya K."/>
            <person name="Karasawa W."/>
            <person name="Katagiri S."/>
            <person name="Kikuta A."/>
            <person name="Kobayashi N."/>
            <person name="Kono I."/>
            <person name="Machita K."/>
            <person name="Maehara T."/>
            <person name="Mizuno H."/>
            <person name="Mizubayashi T."/>
            <person name="Mukai Y."/>
            <person name="Nagasaki H."/>
            <person name="Nakashima M."/>
            <person name="Nakama Y."/>
            <person name="Nakamichi Y."/>
            <person name="Nakamura M."/>
            <person name="Namiki N."/>
            <person name="Negishi M."/>
            <person name="Ohta I."/>
            <person name="Ono N."/>
            <person name="Saji S."/>
            <person name="Sakai K."/>
            <person name="Shibata M."/>
            <person name="Shimokawa T."/>
            <person name="Shomura A."/>
            <person name="Song J."/>
            <person name="Takazaki Y."/>
            <person name="Terasawa K."/>
            <person name="Tsuji K."/>
            <person name="Waki K."/>
            <person name="Yamagata H."/>
            <person name="Yamane H."/>
            <person name="Yoshiki S."/>
            <person name="Yoshihara R."/>
            <person name="Yukawa K."/>
            <person name="Zhong H."/>
            <person name="Iwama H."/>
            <person name="Endo T."/>
            <person name="Ito H."/>
            <person name="Hahn J.H."/>
            <person name="Kim H.I."/>
            <person name="Eun M.Y."/>
            <person name="Yano M."/>
            <person name="Jiang J."/>
            <person name="Gojobori T."/>
        </authorList>
    </citation>
    <scope>NUCLEOTIDE SEQUENCE</scope>
</reference>
<dbReference type="AlphaFoldDB" id="Q5QLS6"/>
<dbReference type="EMBL" id="AP003734">
    <property type="protein sequence ID" value="BAD73626.1"/>
    <property type="molecule type" value="Genomic_DNA"/>
</dbReference>
<evidence type="ECO:0000313" key="1">
    <source>
        <dbReference type="EMBL" id="BAD73626.1"/>
    </source>
</evidence>